<dbReference type="PANTHER" id="PTHR24320:SF33">
    <property type="entry name" value="OXIDOREDUCTASE BLI-4, MITOCHONDRIAL-RELATED"/>
    <property type="match status" value="1"/>
</dbReference>
<protein>
    <recommendedName>
        <fullName evidence="5">Retinol dehydrogenase 12</fullName>
    </recommendedName>
</protein>
<dbReference type="InterPro" id="IPR002347">
    <property type="entry name" value="SDR_fam"/>
</dbReference>
<name>A0A9W8Z421_9PEZI</name>
<dbReference type="Gene3D" id="3.40.50.720">
    <property type="entry name" value="NAD(P)-binding Rossmann-like Domain"/>
    <property type="match status" value="1"/>
</dbReference>
<dbReference type="Pfam" id="PF00106">
    <property type="entry name" value="adh_short"/>
    <property type="match status" value="1"/>
</dbReference>
<evidence type="ECO:0000256" key="2">
    <source>
        <dbReference type="ARBA" id="ARBA00023002"/>
    </source>
</evidence>
<dbReference type="SUPFAM" id="SSF51735">
    <property type="entry name" value="NAD(P)-binding Rossmann-fold domains"/>
    <property type="match status" value="1"/>
</dbReference>
<dbReference type="PANTHER" id="PTHR24320">
    <property type="entry name" value="RETINOL DEHYDROGENASE"/>
    <property type="match status" value="1"/>
</dbReference>
<dbReference type="EMBL" id="JAPEVB010000001">
    <property type="protein sequence ID" value="KAJ4397363.1"/>
    <property type="molecule type" value="Genomic_DNA"/>
</dbReference>
<evidence type="ECO:0000256" key="1">
    <source>
        <dbReference type="ARBA" id="ARBA00006484"/>
    </source>
</evidence>
<dbReference type="OrthoDB" id="191139at2759"/>
<dbReference type="GO" id="GO:0016491">
    <property type="term" value="F:oxidoreductase activity"/>
    <property type="evidence" value="ECO:0007669"/>
    <property type="project" value="UniProtKB-KW"/>
</dbReference>
<comment type="caution">
    <text evidence="3">The sequence shown here is derived from an EMBL/GenBank/DDBJ whole genome shotgun (WGS) entry which is preliminary data.</text>
</comment>
<dbReference type="AlphaFoldDB" id="A0A9W8Z421"/>
<dbReference type="InterPro" id="IPR036291">
    <property type="entry name" value="NAD(P)-bd_dom_sf"/>
</dbReference>
<dbReference type="PRINTS" id="PR00081">
    <property type="entry name" value="GDHRDH"/>
</dbReference>
<organism evidence="3 4">
    <name type="scientific">Gnomoniopsis smithogilvyi</name>
    <dbReference type="NCBI Taxonomy" id="1191159"/>
    <lineage>
        <taxon>Eukaryota</taxon>
        <taxon>Fungi</taxon>
        <taxon>Dikarya</taxon>
        <taxon>Ascomycota</taxon>
        <taxon>Pezizomycotina</taxon>
        <taxon>Sordariomycetes</taxon>
        <taxon>Sordariomycetidae</taxon>
        <taxon>Diaporthales</taxon>
        <taxon>Gnomoniaceae</taxon>
        <taxon>Gnomoniopsis</taxon>
    </lineage>
</organism>
<evidence type="ECO:0000313" key="3">
    <source>
        <dbReference type="EMBL" id="KAJ4397363.1"/>
    </source>
</evidence>
<comment type="similarity">
    <text evidence="1">Belongs to the short-chain dehydrogenases/reductases (SDR) family.</text>
</comment>
<accession>A0A9W8Z421</accession>
<evidence type="ECO:0008006" key="5">
    <source>
        <dbReference type="Google" id="ProtNLM"/>
    </source>
</evidence>
<reference evidence="3" key="1">
    <citation type="submission" date="2022-10" db="EMBL/GenBank/DDBJ databases">
        <title>Tapping the CABI collections for fungal endophytes: first genome assemblies for Collariella, Neodidymelliopsis, Ascochyta clinopodiicola, Didymella pomorum, Didymosphaeria variabile, Neocosmospora piperis and Neocucurbitaria cava.</title>
        <authorList>
            <person name="Hill R."/>
        </authorList>
    </citation>
    <scope>NUCLEOTIDE SEQUENCE</scope>
    <source>
        <strain evidence="3">IMI 355082</strain>
    </source>
</reference>
<proteinExistence type="inferred from homology"/>
<evidence type="ECO:0000313" key="4">
    <source>
        <dbReference type="Proteomes" id="UP001140453"/>
    </source>
</evidence>
<keyword evidence="4" id="KW-1185">Reference proteome</keyword>
<dbReference type="Proteomes" id="UP001140453">
    <property type="component" value="Unassembled WGS sequence"/>
</dbReference>
<gene>
    <name evidence="3" type="ORF">N0V93_001588</name>
</gene>
<sequence length="341" mass="36969">MDTIKSTIHENIGKSHWLAADEDSFSLNDVPDLKGKTAVVTGGSQGIGYGCSYTLLKHNISKLFIISQSTDVAADAINGIRGELGDDAASRVEWLGSCDLSDWKAVGQTAQKIKSKTDRLDILINNAAKGILTAGVTPYGIDEHMAVNHIGHVVLTSHLLGLMKKTAEAGDTVRIVNFGSNAHPSAPQDTKFESIEEINKDNGPTAQYGRSKLAAMLYARWLATHVTSEQPRILANSIHPGFVDTKATTYDIHEAYPLLGYGMSVLMKPFQKDQFEGCVPAIYAATVTERSGKYICGPARIEDGSELAQSNELAEQLMRLTEEIVREKSEAVKMGCPLKFS</sequence>
<keyword evidence="2" id="KW-0560">Oxidoreductase</keyword>